<dbReference type="OrthoDB" id="1926799at2759"/>
<keyword evidence="2" id="KW-0805">Transcription regulation</keyword>
<dbReference type="Gene3D" id="3.30.730.10">
    <property type="entry name" value="AP2/ERF domain"/>
    <property type="match status" value="1"/>
</dbReference>
<evidence type="ECO:0000256" key="4">
    <source>
        <dbReference type="ARBA" id="ARBA00023163"/>
    </source>
</evidence>
<evidence type="ECO:0000259" key="6">
    <source>
        <dbReference type="PROSITE" id="PS51032"/>
    </source>
</evidence>
<dbReference type="GO" id="GO:0005634">
    <property type="term" value="C:nucleus"/>
    <property type="evidence" value="ECO:0007669"/>
    <property type="project" value="UniProtKB-SubCell"/>
</dbReference>
<evidence type="ECO:0000256" key="1">
    <source>
        <dbReference type="ARBA" id="ARBA00004123"/>
    </source>
</evidence>
<accession>A0A7J7L868</accession>
<comment type="subcellular location">
    <subcellularLocation>
        <location evidence="1">Nucleus</location>
    </subcellularLocation>
</comment>
<evidence type="ECO:0000256" key="5">
    <source>
        <dbReference type="ARBA" id="ARBA00023242"/>
    </source>
</evidence>
<feature type="domain" description="AP2/ERF" evidence="6">
    <location>
        <begin position="97"/>
        <end position="154"/>
    </location>
</feature>
<dbReference type="PANTHER" id="PTHR31677:SF75">
    <property type="entry name" value="ETHYLENE-RESPONSIVE TRANSCRIPTION FACTOR ERF084"/>
    <property type="match status" value="1"/>
</dbReference>
<organism evidence="7 8">
    <name type="scientific">Kingdonia uniflora</name>
    <dbReference type="NCBI Taxonomy" id="39325"/>
    <lineage>
        <taxon>Eukaryota</taxon>
        <taxon>Viridiplantae</taxon>
        <taxon>Streptophyta</taxon>
        <taxon>Embryophyta</taxon>
        <taxon>Tracheophyta</taxon>
        <taxon>Spermatophyta</taxon>
        <taxon>Magnoliopsida</taxon>
        <taxon>Ranunculales</taxon>
        <taxon>Circaeasteraceae</taxon>
        <taxon>Kingdonia</taxon>
    </lineage>
</organism>
<evidence type="ECO:0000256" key="2">
    <source>
        <dbReference type="ARBA" id="ARBA00023015"/>
    </source>
</evidence>
<sequence length="223" mass="24345">MTYSPNVYISSPNIVSKSINNNVSVDISVCNSNSSPVLDGIGAVVGQHVLFGNTSTNNNNTHYLCKTSVGVTDTGFVSVGERNGTKSTSVDCLQRKKYVGVRKRQWGRFSSEIRDRIGRCRHWLGTFDTAEEAAQAYDSAARRLRGSKAKTNFSLSYMPIPQLSPSSPSSSSSACSSSACNKKLGFKDKGKVVVKKKRLGVTSVSSVAQLFSPRTSEEYFYYY</sequence>
<dbReference type="InterPro" id="IPR001471">
    <property type="entry name" value="AP2/ERF_dom"/>
</dbReference>
<dbReference type="PANTHER" id="PTHR31677">
    <property type="entry name" value="AP2 DOMAIN CLASS TRANSCRIPTION FACTOR"/>
    <property type="match status" value="1"/>
</dbReference>
<keyword evidence="5" id="KW-0539">Nucleus</keyword>
<evidence type="ECO:0000313" key="7">
    <source>
        <dbReference type="EMBL" id="KAF6138783.1"/>
    </source>
</evidence>
<dbReference type="CDD" id="cd00018">
    <property type="entry name" value="AP2"/>
    <property type="match status" value="1"/>
</dbReference>
<dbReference type="Pfam" id="PF00847">
    <property type="entry name" value="AP2"/>
    <property type="match status" value="1"/>
</dbReference>
<dbReference type="GO" id="GO:0003700">
    <property type="term" value="F:DNA-binding transcription factor activity"/>
    <property type="evidence" value="ECO:0007669"/>
    <property type="project" value="InterPro"/>
</dbReference>
<reference evidence="7 8" key="1">
    <citation type="journal article" date="2020" name="IScience">
        <title>Genome Sequencing of the Endangered Kingdonia uniflora (Circaeasteraceae, Ranunculales) Reveals Potential Mechanisms of Evolutionary Specialization.</title>
        <authorList>
            <person name="Sun Y."/>
            <person name="Deng T."/>
            <person name="Zhang A."/>
            <person name="Moore M.J."/>
            <person name="Landis J.B."/>
            <person name="Lin N."/>
            <person name="Zhang H."/>
            <person name="Zhang X."/>
            <person name="Huang J."/>
            <person name="Zhang X."/>
            <person name="Sun H."/>
            <person name="Wang H."/>
        </authorList>
    </citation>
    <scope>NUCLEOTIDE SEQUENCE [LARGE SCALE GENOMIC DNA]</scope>
    <source>
        <strain evidence="7">TB1705</strain>
        <tissue evidence="7">Leaf</tissue>
    </source>
</reference>
<dbReference type="SUPFAM" id="SSF54171">
    <property type="entry name" value="DNA-binding domain"/>
    <property type="match status" value="1"/>
</dbReference>
<gene>
    <name evidence="7" type="ORF">GIB67_039122</name>
</gene>
<evidence type="ECO:0000313" key="8">
    <source>
        <dbReference type="Proteomes" id="UP000541444"/>
    </source>
</evidence>
<dbReference type="EMBL" id="JACGCM010002552">
    <property type="protein sequence ID" value="KAF6138783.1"/>
    <property type="molecule type" value="Genomic_DNA"/>
</dbReference>
<keyword evidence="4" id="KW-0804">Transcription</keyword>
<dbReference type="AlphaFoldDB" id="A0A7J7L868"/>
<dbReference type="SMART" id="SM00380">
    <property type="entry name" value="AP2"/>
    <property type="match status" value="1"/>
</dbReference>
<dbReference type="GO" id="GO:0003677">
    <property type="term" value="F:DNA binding"/>
    <property type="evidence" value="ECO:0007669"/>
    <property type="project" value="UniProtKB-KW"/>
</dbReference>
<protein>
    <recommendedName>
        <fullName evidence="6">AP2/ERF domain-containing protein</fullName>
    </recommendedName>
</protein>
<proteinExistence type="predicted"/>
<dbReference type="PROSITE" id="PS51032">
    <property type="entry name" value="AP2_ERF"/>
    <property type="match status" value="1"/>
</dbReference>
<dbReference type="Proteomes" id="UP000541444">
    <property type="component" value="Unassembled WGS sequence"/>
</dbReference>
<dbReference type="FunFam" id="3.30.730.10:FF:000001">
    <property type="entry name" value="Ethylene-responsive transcription factor 2"/>
    <property type="match status" value="1"/>
</dbReference>
<comment type="caution">
    <text evidence="7">The sequence shown here is derived from an EMBL/GenBank/DDBJ whole genome shotgun (WGS) entry which is preliminary data.</text>
</comment>
<keyword evidence="3" id="KW-0238">DNA-binding</keyword>
<evidence type="ECO:0000256" key="3">
    <source>
        <dbReference type="ARBA" id="ARBA00023125"/>
    </source>
</evidence>
<dbReference type="PRINTS" id="PR00367">
    <property type="entry name" value="ETHRSPELEMNT"/>
</dbReference>
<keyword evidence="8" id="KW-1185">Reference proteome</keyword>
<name>A0A7J7L868_9MAGN</name>
<dbReference type="InterPro" id="IPR036955">
    <property type="entry name" value="AP2/ERF_dom_sf"/>
</dbReference>
<dbReference type="InterPro" id="IPR016177">
    <property type="entry name" value="DNA-bd_dom_sf"/>
</dbReference>